<evidence type="ECO:0000256" key="1">
    <source>
        <dbReference type="ARBA" id="ARBA00006484"/>
    </source>
</evidence>
<dbReference type="PRINTS" id="PR00080">
    <property type="entry name" value="SDRFAMILY"/>
</dbReference>
<proteinExistence type="inferred from homology"/>
<dbReference type="SUPFAM" id="SSF51735">
    <property type="entry name" value="NAD(P)-binding Rossmann-fold domains"/>
    <property type="match status" value="1"/>
</dbReference>
<gene>
    <name evidence="4" type="ORF">GCM10022244_32040</name>
</gene>
<name>A0ABP7MGA9_9ACTN</name>
<dbReference type="InterPro" id="IPR036291">
    <property type="entry name" value="NAD(P)-bd_dom_sf"/>
</dbReference>
<protein>
    <recommendedName>
        <fullName evidence="6">Short-chain dehydrogenase</fullName>
    </recommendedName>
</protein>
<evidence type="ECO:0000313" key="5">
    <source>
        <dbReference type="Proteomes" id="UP001501000"/>
    </source>
</evidence>
<comment type="caution">
    <text evidence="4">The sequence shown here is derived from an EMBL/GenBank/DDBJ whole genome shotgun (WGS) entry which is preliminary data.</text>
</comment>
<dbReference type="PANTHER" id="PTHR44196">
    <property type="entry name" value="DEHYDROGENASE/REDUCTASE SDR FAMILY MEMBER 7B"/>
    <property type="match status" value="1"/>
</dbReference>
<evidence type="ECO:0008006" key="6">
    <source>
        <dbReference type="Google" id="ProtNLM"/>
    </source>
</evidence>
<evidence type="ECO:0000256" key="2">
    <source>
        <dbReference type="ARBA" id="ARBA00023002"/>
    </source>
</evidence>
<accession>A0ABP7MGA9</accession>
<keyword evidence="2" id="KW-0560">Oxidoreductase</keyword>
<evidence type="ECO:0000313" key="4">
    <source>
        <dbReference type="EMBL" id="GAA3920490.1"/>
    </source>
</evidence>
<dbReference type="Proteomes" id="UP001501000">
    <property type="component" value="Unassembled WGS sequence"/>
</dbReference>
<evidence type="ECO:0000256" key="3">
    <source>
        <dbReference type="RuleBase" id="RU000363"/>
    </source>
</evidence>
<dbReference type="Gene3D" id="3.40.50.720">
    <property type="entry name" value="NAD(P)-binding Rossmann-like Domain"/>
    <property type="match status" value="1"/>
</dbReference>
<sequence>MDRPVVVVTGASSGVGRAVALAFARRGGQVVLAARSAHVLDEVARECAGAHRAAHALAVPADVTDEAAVDALAQAAFAWGGRIDVWVNAAGVGILGAVDRTPPQEVRRLLDVNVMGVVHGARAALAVMCRQDSGVLIDVSSLLGPVIGAPYMSAYAMSKAALVTFDDILRQELALAGARGVAVCSVLPAAVDTPFFRHAANHTGREVRAVPPPATPERVARAVVRTARRPRRRVVVGPSARLLTWGHALAPGLVRAVVTRVTEHRCLAPRGTAPDTSGILSAPSASTAALRGGWAAGRRTALRRAALLAAAAAAGALGARSTGRAPFVGRRTRRTRLRP</sequence>
<dbReference type="PRINTS" id="PR00081">
    <property type="entry name" value="GDHRDH"/>
</dbReference>
<comment type="similarity">
    <text evidence="1 3">Belongs to the short-chain dehydrogenases/reductases (SDR) family.</text>
</comment>
<dbReference type="InterPro" id="IPR002347">
    <property type="entry name" value="SDR_fam"/>
</dbReference>
<keyword evidence="5" id="KW-1185">Reference proteome</keyword>
<organism evidence="4 5">
    <name type="scientific">Streptomyces gulbargensis</name>
    <dbReference type="NCBI Taxonomy" id="364901"/>
    <lineage>
        <taxon>Bacteria</taxon>
        <taxon>Bacillati</taxon>
        <taxon>Actinomycetota</taxon>
        <taxon>Actinomycetes</taxon>
        <taxon>Kitasatosporales</taxon>
        <taxon>Streptomycetaceae</taxon>
        <taxon>Streptomyces</taxon>
    </lineage>
</organism>
<dbReference type="Pfam" id="PF00106">
    <property type="entry name" value="adh_short"/>
    <property type="match status" value="1"/>
</dbReference>
<dbReference type="PANTHER" id="PTHR44196:SF1">
    <property type="entry name" value="DEHYDROGENASE_REDUCTASE SDR FAMILY MEMBER 7B"/>
    <property type="match status" value="1"/>
</dbReference>
<dbReference type="EMBL" id="BAABAJ010000008">
    <property type="protein sequence ID" value="GAA3920490.1"/>
    <property type="molecule type" value="Genomic_DNA"/>
</dbReference>
<reference evidence="5" key="1">
    <citation type="journal article" date="2019" name="Int. J. Syst. Evol. Microbiol.">
        <title>The Global Catalogue of Microorganisms (GCM) 10K type strain sequencing project: providing services to taxonomists for standard genome sequencing and annotation.</title>
        <authorList>
            <consortium name="The Broad Institute Genomics Platform"/>
            <consortium name="The Broad Institute Genome Sequencing Center for Infectious Disease"/>
            <person name="Wu L."/>
            <person name="Ma J."/>
        </authorList>
    </citation>
    <scope>NUCLEOTIDE SEQUENCE [LARGE SCALE GENOMIC DNA]</scope>
    <source>
        <strain evidence="5">JCM 16956</strain>
    </source>
</reference>